<dbReference type="InterPro" id="IPR013975">
    <property type="entry name" value="Tscrpt_reg_BetR_N"/>
</dbReference>
<dbReference type="InterPro" id="IPR010982">
    <property type="entry name" value="Lambda_DNA-bd_dom_sf"/>
</dbReference>
<proteinExistence type="predicted"/>
<reference evidence="3 4" key="1">
    <citation type="submission" date="2021-08" db="EMBL/GenBank/DDBJ databases">
        <title>Whole genome sequence of novel Actinomyces species strain MAS-1.</title>
        <authorList>
            <person name="Saito M."/>
            <person name="Kuwahara N."/>
            <person name="Takizawa T."/>
            <person name="Gotouda H."/>
            <person name="Ochiai T."/>
        </authorList>
    </citation>
    <scope>NUCLEOTIDE SEQUENCE [LARGE SCALE GENOMIC DNA]</scope>
    <source>
        <strain evidence="3 4">MAS-1</strain>
    </source>
</reference>
<feature type="domain" description="HTH cro/C1-type" evidence="2">
    <location>
        <begin position="117"/>
        <end position="163"/>
    </location>
</feature>
<dbReference type="Gene3D" id="1.10.260.40">
    <property type="entry name" value="lambda repressor-like DNA-binding domains"/>
    <property type="match status" value="1"/>
</dbReference>
<dbReference type="CDD" id="cd00093">
    <property type="entry name" value="HTH_XRE"/>
    <property type="match status" value="1"/>
</dbReference>
<keyword evidence="4" id="KW-1185">Reference proteome</keyword>
<protein>
    <recommendedName>
        <fullName evidence="2">HTH cro/C1-type domain-containing protein</fullName>
    </recommendedName>
</protein>
<evidence type="ECO:0000313" key="3">
    <source>
        <dbReference type="EMBL" id="BDA65411.1"/>
    </source>
</evidence>
<evidence type="ECO:0000259" key="2">
    <source>
        <dbReference type="PROSITE" id="PS50943"/>
    </source>
</evidence>
<evidence type="ECO:0000256" key="1">
    <source>
        <dbReference type="SAM" id="MobiDB-lite"/>
    </source>
</evidence>
<gene>
    <name evidence="3" type="ORF">MANAM107_22450</name>
</gene>
<name>A0ABM7UE17_9ACTO</name>
<dbReference type="PROSITE" id="PS50943">
    <property type="entry name" value="HTH_CROC1"/>
    <property type="match status" value="1"/>
</dbReference>
<organism evidence="3 4">
    <name type="scientific">Actinomyces capricornis</name>
    <dbReference type="NCBI Taxonomy" id="2755559"/>
    <lineage>
        <taxon>Bacteria</taxon>
        <taxon>Bacillati</taxon>
        <taxon>Actinomycetota</taxon>
        <taxon>Actinomycetes</taxon>
        <taxon>Actinomycetales</taxon>
        <taxon>Actinomycetaceae</taxon>
        <taxon>Actinomyces</taxon>
    </lineage>
</organism>
<dbReference type="Proteomes" id="UP000824496">
    <property type="component" value="Chromosome"/>
</dbReference>
<sequence>MDWVGGTMADLWPVTGWTPDGDVDDAGGLESWGEDRGSWDADPWQAPGDRPEAGGPGTRVPAARGHEAGRYRAQSPSRSHDWSQDRPRGRARGSAVLEGSLAEVVAGNIRLEAARVGVSQAEIAKILGLSRSAVSLRYRGRVEWGITEVELVAWYLNLPVTDLLQKRARPRRELFF</sequence>
<dbReference type="EMBL" id="AP025017">
    <property type="protein sequence ID" value="BDA65411.1"/>
    <property type="molecule type" value="Genomic_DNA"/>
</dbReference>
<feature type="region of interest" description="Disordered" evidence="1">
    <location>
        <begin position="1"/>
        <end position="93"/>
    </location>
</feature>
<feature type="compositionally biased region" description="Basic and acidic residues" evidence="1">
    <location>
        <begin position="78"/>
        <end position="88"/>
    </location>
</feature>
<accession>A0ABM7UE17</accession>
<dbReference type="InterPro" id="IPR001387">
    <property type="entry name" value="Cro/C1-type_HTH"/>
</dbReference>
<dbReference type="Pfam" id="PF08667">
    <property type="entry name" value="BetR"/>
    <property type="match status" value="1"/>
</dbReference>
<evidence type="ECO:0000313" key="4">
    <source>
        <dbReference type="Proteomes" id="UP000824496"/>
    </source>
</evidence>
<dbReference type="SUPFAM" id="SSF47413">
    <property type="entry name" value="lambda repressor-like DNA-binding domains"/>
    <property type="match status" value="1"/>
</dbReference>